<feature type="region of interest" description="Disordered" evidence="4">
    <location>
        <begin position="999"/>
        <end position="1020"/>
    </location>
</feature>
<proteinExistence type="inferred from homology"/>
<dbReference type="InterPro" id="IPR000253">
    <property type="entry name" value="FHA_dom"/>
</dbReference>
<dbReference type="PANTHER" id="PTHR24347">
    <property type="entry name" value="SERINE/THREONINE-PROTEIN KINASE"/>
    <property type="match status" value="1"/>
</dbReference>
<sequence>MDSIYRATAASWKSFQQLAAALKDPEHCLLMPPGKVENQYDRLKLWSGNLGALQTGRASLDFRLRESTVVRMNVLKLLNKLQQALTLSVEVAAGTRLPLEKLSLPNDSSDDESSAEDSDEEPLTELGLHMSTITEILADLYRLAFRIRSTATRLRSLKPLLYREVDEQTGIDVFAGFGYFDIRHVEDSFIQLRREAAQKMSMGLSEAVKITAEDRALIDRLGTTITQRRKFIRYWQRHAQKLATVDSEVVPLRPTPTALKNLGRKLEMHGSTEGPKQFDAAPTHNTAKTTLLSETVATKYDRKLDDMLETQSFISYASTTFDMHGEPVDVPPPPSAANKSPEFLCPYCGIMCPSSHARGRAWKAHIFRDLQPYVCTYPACPDGLQMYTTRHAWLEHERLAHRRVWQCFEHQALLFNSKSDLRDHLESQHNNITGAQIENFLEISESSLKDPREKCPICLLERQFYQRLDKHLSFHLERFSTFSTSGIIPKDDGKDESDIDNQSARPRARESIHSASFGTLSFETTPRSVTPPLEEFTLPADIQPVLQSDYLPPTSQGSIEVGKKEIEDMKDEKIEDDDPERTWAYLVPITRNGGSIMSLKHEAAPHAVSISDESKPLARRPFSAKSYLIGRHPECDLILKSATVSNRHCIIYCEEKSGATVAFLQNLSSNGTFVNETFVRRNNRRQLADGDEIAITLEYRFIIKYSRKSHTKSFSEKYTIIKPVARGNFATIYSCVEQSTGIMYAVKKLEKPNDALRLGMQREIAALMTIRHPALLPLEEPFDEIDALYLVMELAPEGDLFDQIVSRKKLTESETRIVCFQLFQGVKYLHERNIIHRDIKPEKILVFDKDLRIKLHVELTMTVANSATDMFGSVGYAAPEILTRPSGTGPYTHAVDIWSLGVVLYICLCGFPPFSDELYTPEFPYNITQQILKGLFSYPSPYWDSVGDPVLDLIDKMLLVNPKDRLTIEGCLEHPWLISGDSSLPVITKSPIETMEEWRPTKLEAEQAGELSSASHQAKS</sequence>
<dbReference type="KEGG" id="cpw:9693590"/>
<feature type="compositionally biased region" description="Polar residues" evidence="4">
    <location>
        <begin position="1010"/>
        <end position="1020"/>
    </location>
</feature>
<feature type="compositionally biased region" description="Acidic residues" evidence="4">
    <location>
        <begin position="108"/>
        <end position="123"/>
    </location>
</feature>
<comment type="caution">
    <text evidence="7">The sequence shown here is derived from an EMBL/GenBank/DDBJ whole genome shotgun (WGS) entry which is preliminary data.</text>
</comment>
<gene>
    <name evidence="7" type="ORF">CPC735_044060</name>
</gene>
<dbReference type="InterPro" id="IPR058925">
    <property type="entry name" value="zf-C2H2_AcuF"/>
</dbReference>
<accession>C5PBH8</accession>
<evidence type="ECO:0000256" key="4">
    <source>
        <dbReference type="SAM" id="MobiDB-lite"/>
    </source>
</evidence>
<keyword evidence="2" id="KW-0547">Nucleotide-binding</keyword>
<dbReference type="SUPFAM" id="SSF49879">
    <property type="entry name" value="SMAD/FHA domain"/>
    <property type="match status" value="1"/>
</dbReference>
<dbReference type="OrthoDB" id="6133115at2759"/>
<organism evidence="7 8">
    <name type="scientific">Coccidioides posadasii (strain C735)</name>
    <name type="common">Valley fever fungus</name>
    <dbReference type="NCBI Taxonomy" id="222929"/>
    <lineage>
        <taxon>Eukaryota</taxon>
        <taxon>Fungi</taxon>
        <taxon>Dikarya</taxon>
        <taxon>Ascomycota</taxon>
        <taxon>Pezizomycotina</taxon>
        <taxon>Eurotiomycetes</taxon>
        <taxon>Eurotiomycetidae</taxon>
        <taxon>Onygenales</taxon>
        <taxon>Onygenaceae</taxon>
        <taxon>Coccidioides</taxon>
    </lineage>
</organism>
<dbReference type="GO" id="GO:0005524">
    <property type="term" value="F:ATP binding"/>
    <property type="evidence" value="ECO:0007669"/>
    <property type="project" value="UniProtKB-KW"/>
</dbReference>
<evidence type="ECO:0000259" key="6">
    <source>
        <dbReference type="PROSITE" id="PS50011"/>
    </source>
</evidence>
<evidence type="ECO:0000256" key="3">
    <source>
        <dbReference type="ARBA" id="ARBA00022840"/>
    </source>
</evidence>
<keyword evidence="3" id="KW-0067">ATP-binding</keyword>
<dbReference type="AlphaFoldDB" id="C5PBH8"/>
<dbReference type="InterPro" id="IPR011009">
    <property type="entry name" value="Kinase-like_dom_sf"/>
</dbReference>
<evidence type="ECO:0000259" key="5">
    <source>
        <dbReference type="PROSITE" id="PS50006"/>
    </source>
</evidence>
<evidence type="ECO:0000256" key="2">
    <source>
        <dbReference type="ARBA" id="ARBA00022741"/>
    </source>
</evidence>
<dbReference type="InterPro" id="IPR000719">
    <property type="entry name" value="Prot_kinase_dom"/>
</dbReference>
<feature type="domain" description="Protein kinase" evidence="6">
    <location>
        <begin position="718"/>
        <end position="977"/>
    </location>
</feature>
<dbReference type="Pfam" id="PF00498">
    <property type="entry name" value="FHA"/>
    <property type="match status" value="1"/>
</dbReference>
<dbReference type="PROSITE" id="PS50006">
    <property type="entry name" value="FHA_DOMAIN"/>
    <property type="match status" value="1"/>
</dbReference>
<dbReference type="Pfam" id="PF00069">
    <property type="entry name" value="Pkinase"/>
    <property type="match status" value="1"/>
</dbReference>
<keyword evidence="7" id="KW-0808">Transferase</keyword>
<reference evidence="7 8" key="1">
    <citation type="journal article" date="2009" name="Genome Res.">
        <title>Comparative genomic analyses of the human fungal pathogens Coccidioides and their relatives.</title>
        <authorList>
            <person name="Sharpton T.J."/>
            <person name="Stajich J.E."/>
            <person name="Rounsley S.D."/>
            <person name="Gardner M.J."/>
            <person name="Wortman J.R."/>
            <person name="Jordar V.S."/>
            <person name="Maiti R."/>
            <person name="Kodira C.D."/>
            <person name="Neafsey D.E."/>
            <person name="Zeng Q."/>
            <person name="Hung C.-Y."/>
            <person name="McMahan C."/>
            <person name="Muszewska A."/>
            <person name="Grynberg M."/>
            <person name="Mandel M.A."/>
            <person name="Kellner E.M."/>
            <person name="Barker B.M."/>
            <person name="Galgiani J.N."/>
            <person name="Orbach M.J."/>
            <person name="Kirkland T.N."/>
            <person name="Cole G.T."/>
            <person name="Henn M.R."/>
            <person name="Birren B.W."/>
            <person name="Taylor J.W."/>
        </authorList>
    </citation>
    <scope>NUCLEOTIDE SEQUENCE [LARGE SCALE GENOMIC DNA]</scope>
    <source>
        <strain evidence="8">C735</strain>
    </source>
</reference>
<dbReference type="SMART" id="SM00240">
    <property type="entry name" value="FHA"/>
    <property type="match status" value="1"/>
</dbReference>
<dbReference type="Proteomes" id="UP000009084">
    <property type="component" value="Unassembled WGS sequence"/>
</dbReference>
<dbReference type="CDD" id="cd00060">
    <property type="entry name" value="FHA"/>
    <property type="match status" value="1"/>
</dbReference>
<dbReference type="Pfam" id="PF26082">
    <property type="entry name" value="zf-C2H2_AcuF"/>
    <property type="match status" value="1"/>
</dbReference>
<evidence type="ECO:0000313" key="8">
    <source>
        <dbReference type="Proteomes" id="UP000009084"/>
    </source>
</evidence>
<dbReference type="FunFam" id="1.10.510.10:FF:000571">
    <property type="entry name" value="Maternal embryonic leucine zipper kinase"/>
    <property type="match status" value="1"/>
</dbReference>
<dbReference type="Gene3D" id="2.60.200.20">
    <property type="match status" value="1"/>
</dbReference>
<feature type="domain" description="FHA" evidence="5">
    <location>
        <begin position="627"/>
        <end position="679"/>
    </location>
</feature>
<dbReference type="EMBL" id="ACFW01000035">
    <property type="protein sequence ID" value="EER25962.1"/>
    <property type="molecule type" value="Genomic_DNA"/>
</dbReference>
<protein>
    <submittedName>
        <fullName evidence="7">Protein kinase domain containing protein</fullName>
    </submittedName>
</protein>
<dbReference type="SUPFAM" id="SSF56112">
    <property type="entry name" value="Protein kinase-like (PK-like)"/>
    <property type="match status" value="1"/>
</dbReference>
<evidence type="ECO:0000313" key="7">
    <source>
        <dbReference type="EMBL" id="EER25962.1"/>
    </source>
</evidence>
<feature type="region of interest" description="Disordered" evidence="4">
    <location>
        <begin position="102"/>
        <end position="124"/>
    </location>
</feature>
<evidence type="ECO:0000256" key="1">
    <source>
        <dbReference type="ARBA" id="ARBA00005575"/>
    </source>
</evidence>
<dbReference type="HOGENOM" id="CLU_296126_0_0_1"/>
<name>C5PBH8_COCP7</name>
<dbReference type="VEuPathDB" id="FungiDB:CPC735_044060"/>
<keyword evidence="7" id="KW-0418">Kinase</keyword>
<dbReference type="PROSITE" id="PS50011">
    <property type="entry name" value="PROTEIN_KINASE_DOM"/>
    <property type="match status" value="1"/>
</dbReference>
<comment type="similarity">
    <text evidence="1">Belongs to the protein kinase superfamily. CAMK Ser/Thr protein kinase family. CHEK2 subfamily.</text>
</comment>
<dbReference type="Gene3D" id="1.10.510.10">
    <property type="entry name" value="Transferase(Phosphotransferase) domain 1"/>
    <property type="match status" value="1"/>
</dbReference>
<dbReference type="InterPro" id="IPR008984">
    <property type="entry name" value="SMAD_FHA_dom_sf"/>
</dbReference>
<feature type="region of interest" description="Disordered" evidence="4">
    <location>
        <begin position="487"/>
        <end position="510"/>
    </location>
</feature>
<dbReference type="GO" id="GO:0004672">
    <property type="term" value="F:protein kinase activity"/>
    <property type="evidence" value="ECO:0007669"/>
    <property type="project" value="InterPro"/>
</dbReference>